<reference evidence="3 4" key="1">
    <citation type="submission" date="2017-03" db="EMBL/GenBank/DDBJ databases">
        <title>Widespread Adenine N6-methylation of Active Genes in Fungi.</title>
        <authorList>
            <consortium name="DOE Joint Genome Institute"/>
            <person name="Mondo S.J."/>
            <person name="Dannebaum R.O."/>
            <person name="Kuo R.C."/>
            <person name="Louie K.B."/>
            <person name="Bewick A.J."/>
            <person name="Labutti K."/>
            <person name="Haridas S."/>
            <person name="Kuo A."/>
            <person name="Salamov A."/>
            <person name="Ahrendt S.R."/>
            <person name="Lau R."/>
            <person name="Bowen B.P."/>
            <person name="Lipzen A."/>
            <person name="Sullivan W."/>
            <person name="Andreopoulos W.B."/>
            <person name="Clum A."/>
            <person name="Lindquist E."/>
            <person name="Daum C."/>
            <person name="Northen T.R."/>
            <person name="Ramamoorthy G."/>
            <person name="Schmitz R.J."/>
            <person name="Gryganskyi A."/>
            <person name="Culley D."/>
            <person name="Magnuson J."/>
            <person name="James T.Y."/>
            <person name="O'Malley M.A."/>
            <person name="Stajich J.E."/>
            <person name="Spatafora J.W."/>
            <person name="Visel A."/>
            <person name="Grigoriev I.V."/>
        </authorList>
    </citation>
    <scope>NUCLEOTIDE SEQUENCE [LARGE SCALE GENOMIC DNA]</scope>
    <source>
        <strain evidence="3 4">NRRL Y-17943</strain>
    </source>
</reference>
<dbReference type="AlphaFoldDB" id="A0A1Y1UFT6"/>
<protein>
    <recommendedName>
        <fullName evidence="5">Peroxin 26</fullName>
    </recommendedName>
</protein>
<keyword evidence="4" id="KW-1185">Reference proteome</keyword>
<feature type="compositionally biased region" description="Low complexity" evidence="1">
    <location>
        <begin position="289"/>
        <end position="320"/>
    </location>
</feature>
<dbReference type="GeneID" id="33557836"/>
<feature type="compositionally biased region" description="Polar residues" evidence="1">
    <location>
        <begin position="271"/>
        <end position="283"/>
    </location>
</feature>
<feature type="compositionally biased region" description="Polar residues" evidence="1">
    <location>
        <begin position="328"/>
        <end position="337"/>
    </location>
</feature>
<name>A0A1Y1UFT6_9TREE</name>
<dbReference type="STRING" id="4999.A0A1Y1UFT6"/>
<feature type="region of interest" description="Disordered" evidence="1">
    <location>
        <begin position="1"/>
        <end position="31"/>
    </location>
</feature>
<dbReference type="RefSeq" id="XP_021870982.1">
    <property type="nucleotide sequence ID" value="XM_022016027.1"/>
</dbReference>
<accession>A0A1Y1UFT6</accession>
<feature type="transmembrane region" description="Helical" evidence="2">
    <location>
        <begin position="404"/>
        <end position="427"/>
    </location>
</feature>
<evidence type="ECO:0000313" key="3">
    <source>
        <dbReference type="EMBL" id="ORX36913.1"/>
    </source>
</evidence>
<gene>
    <name evidence="3" type="ORF">BD324DRAFT_627675</name>
</gene>
<evidence type="ECO:0000256" key="1">
    <source>
        <dbReference type="SAM" id="MobiDB-lite"/>
    </source>
</evidence>
<organism evidence="3 4">
    <name type="scientific">Kockovaella imperatae</name>
    <dbReference type="NCBI Taxonomy" id="4999"/>
    <lineage>
        <taxon>Eukaryota</taxon>
        <taxon>Fungi</taxon>
        <taxon>Dikarya</taxon>
        <taxon>Basidiomycota</taxon>
        <taxon>Agaricomycotina</taxon>
        <taxon>Tremellomycetes</taxon>
        <taxon>Tremellales</taxon>
        <taxon>Cuniculitremaceae</taxon>
        <taxon>Kockovaella</taxon>
    </lineage>
</organism>
<dbReference type="EMBL" id="NBSH01000007">
    <property type="protein sequence ID" value="ORX36913.1"/>
    <property type="molecule type" value="Genomic_DNA"/>
</dbReference>
<dbReference type="Proteomes" id="UP000193218">
    <property type="component" value="Unassembled WGS sequence"/>
</dbReference>
<keyword evidence="2" id="KW-0812">Transmembrane</keyword>
<proteinExistence type="predicted"/>
<evidence type="ECO:0000313" key="4">
    <source>
        <dbReference type="Proteomes" id="UP000193218"/>
    </source>
</evidence>
<keyword evidence="2" id="KW-0472">Membrane</keyword>
<keyword evidence="2" id="KW-1133">Transmembrane helix</keyword>
<dbReference type="OrthoDB" id="3981028at2759"/>
<evidence type="ECO:0008006" key="5">
    <source>
        <dbReference type="Google" id="ProtNLM"/>
    </source>
</evidence>
<sequence>MPHRTAAFPKAASSSPPSHPHTSPNGSSPLRPLESQFDILYNTAVQAFVRRDHVKTQATLSRLLQLLLRNGSPTKTRRRWYEIGENPHTHGNGSPSRTDEWTIKVLKLVITSHASLYADPPSSTSSLDASLVLLLPSTPPDKILAQALDICTAHCDTPLPPQIISTFILASLKLKPAEPAQSFTHQLTEDWLADLPPEFIGAIASHQKSKDVQLRKRVESAREAYLKVVELFVGEVLAREGEWDMARGFLDGENVMGSKRKEELYRHLRSIQSRGKSNPNSPAASGFLPPASSSESISAPDSPSPSGSRTRSLSSSSSSSERTARPGNVQQPMTKRTPSAADRKGKGRASSTTDSVGSVPKHIEVNHGTAEASESSYDKVARTVDSLVQAGIPPWLKSRLNSVLALKLLGVSVVFPATIILALVLLLKRLRNRAVRNVVPVAAAESSLEDVRARLALARRRGLMQWLWLVLRWWARKFVGIWQLGTTITYF</sequence>
<evidence type="ECO:0000256" key="2">
    <source>
        <dbReference type="SAM" id="Phobius"/>
    </source>
</evidence>
<comment type="caution">
    <text evidence="3">The sequence shown here is derived from an EMBL/GenBank/DDBJ whole genome shotgun (WGS) entry which is preliminary data.</text>
</comment>
<feature type="region of interest" description="Disordered" evidence="1">
    <location>
        <begin position="271"/>
        <end position="376"/>
    </location>
</feature>
<dbReference type="InParanoid" id="A0A1Y1UFT6"/>
<feature type="compositionally biased region" description="Low complexity" evidence="1">
    <location>
        <begin position="13"/>
        <end position="29"/>
    </location>
</feature>